<keyword evidence="3" id="KW-1185">Reference proteome</keyword>
<dbReference type="AlphaFoldDB" id="A0A366KR64"/>
<evidence type="ECO:0000256" key="1">
    <source>
        <dbReference type="SAM" id="MobiDB-lite"/>
    </source>
</evidence>
<dbReference type="Proteomes" id="UP000252081">
    <property type="component" value="Unassembled WGS sequence"/>
</dbReference>
<proteinExistence type="predicted"/>
<dbReference type="OrthoDB" id="773268at2"/>
<comment type="caution">
    <text evidence="2">The sequence shown here is derived from an EMBL/GenBank/DDBJ whole genome shotgun (WGS) entry which is preliminary data.</text>
</comment>
<feature type="region of interest" description="Disordered" evidence="1">
    <location>
        <begin position="44"/>
        <end position="66"/>
    </location>
</feature>
<evidence type="ECO:0000313" key="2">
    <source>
        <dbReference type="EMBL" id="RBQ03783.1"/>
    </source>
</evidence>
<evidence type="ECO:0000313" key="3">
    <source>
        <dbReference type="Proteomes" id="UP000252081"/>
    </source>
</evidence>
<accession>A0A366KR64</accession>
<protein>
    <submittedName>
        <fullName evidence="2">Uncharacterized protein</fullName>
    </submittedName>
</protein>
<sequence length="66" mass="7767">MKKEWLSALKPYLQGAKKDEYIPSISGYKDRDLDSKYKEKNEIRLSRKTKAKSRKTKAESNETPFI</sequence>
<dbReference type="RefSeq" id="WP_113950613.1">
    <property type="nucleotide sequence ID" value="NZ_QNQU01000019.1"/>
</dbReference>
<name>A0A366KR64_9SPHI</name>
<feature type="compositionally biased region" description="Basic residues" evidence="1">
    <location>
        <begin position="46"/>
        <end position="55"/>
    </location>
</feature>
<organism evidence="2 3">
    <name type="scientific">Pedobacter miscanthi</name>
    <dbReference type="NCBI Taxonomy" id="2259170"/>
    <lineage>
        <taxon>Bacteria</taxon>
        <taxon>Pseudomonadati</taxon>
        <taxon>Bacteroidota</taxon>
        <taxon>Sphingobacteriia</taxon>
        <taxon>Sphingobacteriales</taxon>
        <taxon>Sphingobacteriaceae</taxon>
        <taxon>Pedobacter</taxon>
    </lineage>
</organism>
<reference evidence="2 3" key="1">
    <citation type="submission" date="2018-07" db="EMBL/GenBank/DDBJ databases">
        <title>A draft genome of a endophytic bacteria, a new species of Pedobacter.</title>
        <authorList>
            <person name="Zhang Z.D."/>
            <person name="Chen Z.J."/>
        </authorList>
    </citation>
    <scope>NUCLEOTIDE SEQUENCE [LARGE SCALE GENOMIC DNA]</scope>
    <source>
        <strain evidence="2 3">RS10</strain>
    </source>
</reference>
<dbReference type="EMBL" id="QNQU01000019">
    <property type="protein sequence ID" value="RBQ03783.1"/>
    <property type="molecule type" value="Genomic_DNA"/>
</dbReference>
<gene>
    <name evidence="2" type="ORF">DRW42_20010</name>
</gene>